<reference evidence="2 3" key="1">
    <citation type="submission" date="2018-03" db="EMBL/GenBank/DDBJ databases">
        <title>Characteristics and genome of n-alkane degrading marine bacteria Gordonia iterans isolated from crude oil contaminated in Tae-an, South Korea.</title>
        <authorList>
            <person name="Lee S.-S."/>
            <person name="Kim H."/>
        </authorList>
    </citation>
    <scope>NUCLEOTIDE SEQUENCE [LARGE SCALE GENOMIC DNA]</scope>
    <source>
        <strain evidence="2 3">Co17</strain>
    </source>
</reference>
<sequence>MADCDDVAAGVGLPDVDLLLLVGVDDGVFARRPLPDDHGPRAVVTRSAALARAAADARLGAISIASGIRWDRVLAVVQDRLDRAREKWAAGASSADLDLTGLVSVIAEGTGGLVSIEDPTSARVLAYSPSRGEADPLRVQTILGRGGPPEYLDRLRRWGVFEAIARGGEVVDVPDHPEHAWRRRLVIGVHGPGGRHLGSIWVQEGDGPLRPDAADTLRGAAVVAARILTRTLEAPSTEAQLLQRVFGEHGGIDQASAGAYLGISPVAETALVGLAVDGAAGRERDALAALGGAIRLQASAFAASAVTAVIGARAYLLIPETDSGRLAAWVHSLVGRFDESPAALAGRLRAAIVSPVDGLEAVPAARAECDRVLAATSGAAPRVTTLAQSRTAVLLREMLDRLSGVPELVDPRLTRLRAYDEQHRSDLAGSLRAWIDAHGNVRDAAGALGVHTNTLRYRIERAQAVSGLQLDDPDDRLLLALTLRLDR</sequence>
<dbReference type="AlphaFoldDB" id="A0A2S0KK87"/>
<accession>A0A2S0KK87</accession>
<dbReference type="Gene3D" id="1.10.10.2840">
    <property type="entry name" value="PucR C-terminal helix-turn-helix domain"/>
    <property type="match status" value="1"/>
</dbReference>
<proteinExistence type="predicted"/>
<dbReference type="PANTHER" id="PTHR33744">
    <property type="entry name" value="CARBOHYDRATE DIACID REGULATOR"/>
    <property type="match status" value="1"/>
</dbReference>
<evidence type="ECO:0000313" key="3">
    <source>
        <dbReference type="Proteomes" id="UP000239814"/>
    </source>
</evidence>
<keyword evidence="3" id="KW-1185">Reference proteome</keyword>
<feature type="domain" description="PucR C-terminal helix-turn-helix" evidence="1">
    <location>
        <begin position="428"/>
        <end position="485"/>
    </location>
</feature>
<evidence type="ECO:0000313" key="2">
    <source>
        <dbReference type="EMBL" id="AVM02083.1"/>
    </source>
</evidence>
<protein>
    <submittedName>
        <fullName evidence="2">CdaR family transcriptional regulator</fullName>
    </submittedName>
</protein>
<gene>
    <name evidence="2" type="ORF">C6V83_07070</name>
</gene>
<evidence type="ECO:0000259" key="1">
    <source>
        <dbReference type="Pfam" id="PF13556"/>
    </source>
</evidence>
<dbReference type="InterPro" id="IPR051448">
    <property type="entry name" value="CdaR-like_regulators"/>
</dbReference>
<dbReference type="Pfam" id="PF13556">
    <property type="entry name" value="HTH_30"/>
    <property type="match status" value="1"/>
</dbReference>
<dbReference type="EMBL" id="CP027433">
    <property type="protein sequence ID" value="AVM02083.1"/>
    <property type="molecule type" value="Genomic_DNA"/>
</dbReference>
<dbReference type="OrthoDB" id="3190266at2"/>
<dbReference type="InterPro" id="IPR025736">
    <property type="entry name" value="PucR_C-HTH_dom"/>
</dbReference>
<dbReference type="KEGG" id="git:C6V83_07070"/>
<dbReference type="PANTHER" id="PTHR33744:SF17">
    <property type="entry name" value="CONSERVED PROTEIN"/>
    <property type="match status" value="1"/>
</dbReference>
<organism evidence="2 3">
    <name type="scientific">Gordonia iterans</name>
    <dbReference type="NCBI Taxonomy" id="1004901"/>
    <lineage>
        <taxon>Bacteria</taxon>
        <taxon>Bacillati</taxon>
        <taxon>Actinomycetota</taxon>
        <taxon>Actinomycetes</taxon>
        <taxon>Mycobacteriales</taxon>
        <taxon>Gordoniaceae</taxon>
        <taxon>Gordonia</taxon>
    </lineage>
</organism>
<dbReference type="Proteomes" id="UP000239814">
    <property type="component" value="Chromosome"/>
</dbReference>
<name>A0A2S0KK87_9ACTN</name>
<dbReference type="InterPro" id="IPR042070">
    <property type="entry name" value="PucR_C-HTH_sf"/>
</dbReference>